<dbReference type="Pfam" id="PF18998">
    <property type="entry name" value="Flg_new_2"/>
    <property type="match status" value="1"/>
</dbReference>
<dbReference type="EMBL" id="JACOQI010000008">
    <property type="protein sequence ID" value="MBC5770594.1"/>
    <property type="molecule type" value="Genomic_DNA"/>
</dbReference>
<feature type="domain" description="SLH" evidence="2">
    <location>
        <begin position="55"/>
        <end position="111"/>
    </location>
</feature>
<evidence type="ECO:0000313" key="3">
    <source>
        <dbReference type="EMBL" id="MBC5770594.1"/>
    </source>
</evidence>
<evidence type="ECO:0000259" key="2">
    <source>
        <dbReference type="PROSITE" id="PS51272"/>
    </source>
</evidence>
<organism evidence="3 4">
    <name type="scientific">Dysosmobacter segnis</name>
    <dbReference type="NCBI Taxonomy" id="2763042"/>
    <lineage>
        <taxon>Bacteria</taxon>
        <taxon>Bacillati</taxon>
        <taxon>Bacillota</taxon>
        <taxon>Clostridia</taxon>
        <taxon>Eubacteriales</taxon>
        <taxon>Oscillospiraceae</taxon>
        <taxon>Dysosmobacter</taxon>
    </lineage>
</organism>
<name>A0A923MJZ7_9FIRM</name>
<protein>
    <submittedName>
        <fullName evidence="3">S-layer homology domain-containing protein</fullName>
    </submittedName>
</protein>
<comment type="caution">
    <text evidence="3">The sequence shown here is derived from an EMBL/GenBank/DDBJ whole genome shotgun (WGS) entry which is preliminary data.</text>
</comment>
<keyword evidence="4" id="KW-1185">Reference proteome</keyword>
<dbReference type="InterPro" id="IPR001119">
    <property type="entry name" value="SLH_dom"/>
</dbReference>
<dbReference type="Pfam" id="PF00395">
    <property type="entry name" value="SLH"/>
    <property type="match status" value="1"/>
</dbReference>
<sequence>MTVTVKPDKGYELDTIKVLDQKGGKVKLTEKNGKYTFTMPDSKVTVTAEFAEIKAASTFADVPADAYYAKAVEWAVKKGITNGKANGLFGSGDPCTRAQIVTFLYRAYQGK</sequence>
<dbReference type="PROSITE" id="PS51272">
    <property type="entry name" value="SLH"/>
    <property type="match status" value="1"/>
</dbReference>
<dbReference type="AlphaFoldDB" id="A0A923MJZ7"/>
<proteinExistence type="predicted"/>
<reference evidence="3" key="1">
    <citation type="submission" date="2020-08" db="EMBL/GenBank/DDBJ databases">
        <title>Genome public.</title>
        <authorList>
            <person name="Liu C."/>
            <person name="Sun Q."/>
        </authorList>
    </citation>
    <scope>NUCLEOTIDE SEQUENCE</scope>
    <source>
        <strain evidence="3">BX15</strain>
    </source>
</reference>
<accession>A0A923MJZ7</accession>
<keyword evidence="1" id="KW-0677">Repeat</keyword>
<dbReference type="Proteomes" id="UP000620327">
    <property type="component" value="Unassembled WGS sequence"/>
</dbReference>
<dbReference type="InterPro" id="IPR044060">
    <property type="entry name" value="Bacterial_rp_domain"/>
</dbReference>
<evidence type="ECO:0000256" key="1">
    <source>
        <dbReference type="ARBA" id="ARBA00022737"/>
    </source>
</evidence>
<gene>
    <name evidence="3" type="ORF">H8Z83_09705</name>
</gene>
<evidence type="ECO:0000313" key="4">
    <source>
        <dbReference type="Proteomes" id="UP000620327"/>
    </source>
</evidence>